<organism evidence="1 2">
    <name type="scientific">Hyaloperonospora brassicae</name>
    <name type="common">Brassica downy mildew</name>
    <name type="synonym">Peronospora brassicae</name>
    <dbReference type="NCBI Taxonomy" id="162125"/>
    <lineage>
        <taxon>Eukaryota</taxon>
        <taxon>Sar</taxon>
        <taxon>Stramenopiles</taxon>
        <taxon>Oomycota</taxon>
        <taxon>Peronosporomycetes</taxon>
        <taxon>Peronosporales</taxon>
        <taxon>Peronosporaceae</taxon>
        <taxon>Hyaloperonospora</taxon>
    </lineage>
</organism>
<dbReference type="Proteomes" id="UP001162031">
    <property type="component" value="Unassembled WGS sequence"/>
</dbReference>
<comment type="caution">
    <text evidence="1">The sequence shown here is derived from an EMBL/GenBank/DDBJ whole genome shotgun (WGS) entry which is preliminary data.</text>
</comment>
<accession>A0AAV0TWQ6</accession>
<keyword evidence="2" id="KW-1185">Reference proteome</keyword>
<protein>
    <recommendedName>
        <fullName evidence="3">PX domain-containing protein</fullName>
    </recommendedName>
</protein>
<reference evidence="1" key="1">
    <citation type="submission" date="2022-12" db="EMBL/GenBank/DDBJ databases">
        <authorList>
            <person name="Webb A."/>
        </authorList>
    </citation>
    <scope>NUCLEOTIDE SEQUENCE</scope>
    <source>
        <strain evidence="1">Hp1</strain>
    </source>
</reference>
<evidence type="ECO:0000313" key="2">
    <source>
        <dbReference type="Proteomes" id="UP001162031"/>
    </source>
</evidence>
<evidence type="ECO:0008006" key="3">
    <source>
        <dbReference type="Google" id="ProtNLM"/>
    </source>
</evidence>
<gene>
    <name evidence="1" type="ORF">HBR001_LOCUS4219</name>
</gene>
<proteinExistence type="predicted"/>
<evidence type="ECO:0000313" key="1">
    <source>
        <dbReference type="EMBL" id="CAI5727980.1"/>
    </source>
</evidence>
<name>A0AAV0TWQ6_HYABA</name>
<dbReference type="AlphaFoldDB" id="A0AAV0TWQ6"/>
<dbReference type="EMBL" id="CANTFL010000813">
    <property type="protein sequence ID" value="CAI5727980.1"/>
    <property type="molecule type" value="Genomic_DNA"/>
</dbReference>
<sequence length="288" mass="32009">MARAVVGVDVTAHKEARNVADVGRKVKLWVRYYVEIVVGSPRESHTRLGFSGSFRTLSRMHREFVRLYDAKHVHPHSGKMKKSCVSSSMTSSTLRSSASSTLMGSPTPLSGLMRHALGLKKEESISEDVIAGAGVDNRILYGSRTCYPHQGCLTALDPSGIAPFPSDNTMLTGLESLEAKDDVKIEARSTALFEYYSHLFNSDDRDLYLDFAYQSALEHVNKKNGQVSGDHSGDRAKQIPSTNVGMYLKLLFRPVKDGAKTSQHVEFREPVYVRVKIGSHRRPSTRKH</sequence>